<dbReference type="Gene3D" id="3.10.10.10">
    <property type="entry name" value="HIV Type 1 Reverse Transcriptase, subunit A, domain 1"/>
    <property type="match status" value="1"/>
</dbReference>
<keyword evidence="10" id="KW-0233">DNA recombination</keyword>
<dbReference type="InterPro" id="IPR043128">
    <property type="entry name" value="Rev_trsase/Diguanyl_cyclase"/>
</dbReference>
<dbReference type="Gene3D" id="3.30.420.10">
    <property type="entry name" value="Ribonuclease H-like superfamily/Ribonuclease H"/>
    <property type="match status" value="1"/>
</dbReference>
<dbReference type="Pfam" id="PF03732">
    <property type="entry name" value="Retrotrans_gag"/>
    <property type="match status" value="1"/>
</dbReference>
<evidence type="ECO:0000313" key="16">
    <source>
        <dbReference type="Proteomes" id="UP001151760"/>
    </source>
</evidence>
<dbReference type="SUPFAM" id="SSF53098">
    <property type="entry name" value="Ribonuclease H-like"/>
    <property type="match status" value="1"/>
</dbReference>
<evidence type="ECO:0000256" key="1">
    <source>
        <dbReference type="ARBA" id="ARBA00022670"/>
    </source>
</evidence>
<evidence type="ECO:0000256" key="11">
    <source>
        <dbReference type="ARBA" id="ARBA00023268"/>
    </source>
</evidence>
<dbReference type="Pfam" id="PF08284">
    <property type="entry name" value="RVP_2"/>
    <property type="match status" value="1"/>
</dbReference>
<dbReference type="Proteomes" id="UP001151760">
    <property type="component" value="Unassembled WGS sequence"/>
</dbReference>
<dbReference type="PANTHER" id="PTHR37984">
    <property type="entry name" value="PROTEIN CBG26694"/>
    <property type="match status" value="1"/>
</dbReference>
<evidence type="ECO:0000259" key="13">
    <source>
        <dbReference type="PROSITE" id="PS50878"/>
    </source>
</evidence>
<accession>A0ABQ5F750</accession>
<keyword evidence="3" id="KW-0064">Aspartyl protease</keyword>
<keyword evidence="11" id="KW-0511">Multifunctional enzyme</keyword>
<feature type="domain" description="Reverse transcriptase" evidence="13">
    <location>
        <begin position="1266"/>
        <end position="1436"/>
    </location>
</feature>
<keyword evidence="5" id="KW-0460">Magnesium</keyword>
<comment type="caution">
    <text evidence="15">The sequence shown here is derived from an EMBL/GenBank/DDBJ whole genome shotgun (WGS) entry which is preliminary data.</text>
</comment>
<dbReference type="InterPro" id="IPR001584">
    <property type="entry name" value="Integrase_cat-core"/>
</dbReference>
<dbReference type="InterPro" id="IPR043502">
    <property type="entry name" value="DNA/RNA_pol_sf"/>
</dbReference>
<evidence type="ECO:0000256" key="5">
    <source>
        <dbReference type="ARBA" id="ARBA00022842"/>
    </source>
</evidence>
<sequence>MENGGRKSPKRLKSAQKRMTPKLNDISVVREFEDVFPEDLSGLPPQRQVEFRIDLVFRGATPIAKSPYRLAPSEMQELSGKLQELHEKKKEKEKDKGFSYDLVILHGGRQWLFVKTKGWFAREVLYAKLSPSGNLVARGALSESLVNQMKNQKYVWGVEQEEAFQTLKNNLCDAPILTLPDGVEDFMVYCDASNQGLGCVLMQRSKTWRHYLYGTKSVIYTDHKSLQHIFDQKELNMRQRRWIELFSDYECEIRYHPGKANVVADALSRKERLKPRRVRALAMTVQIGMRERIQVAQSEALRQENILMENLHGLDQQMEKKEGESLYFMDRIWVPLIGDVRTIIMDEAHKTKYSVHPGADKMYYDLRDRYWWPGMKRDIATYVSKCLTCSKVKAEHQRPSGLLQQPEIPEWKWDKITMDFITKLPRSKSGNDTIWVIVDRLTKSAHFLAIREDYSTEKLAKIYVDEIVARHGVPVSIISDRDGRFTSRCWQTVQKALGTRLDMSTAYHPQTDGQSERTIQTLEDMLRACVIDFGGSWDVHLPLAEFSYNNSYHSSIKCAPFEALYGRKCRSPVLWAEIGESSLIGPELIQETTDKVVLIKEKLKAARDRQKSYADNRRKPLEFEVGDRVMLKVSPWKGVIRFGKKGKLAPRYVGPFEILERIGLVAYRLRLPEELSGVHDTFHVSNLKKCLADASLHVPLDEIKVDKTLRFVEEPVEIMDREVKSLKRSKITLVKVRWNSKRGPEFNWPKYKFQLVIMMEIRLKEMANPTEAVEEVAPTTLEGVNDRVTELAAVQEQDTQDIYAVIKYTQGRQTQIYQSFDIVAEDRQDSCQQHWDKFTHFRLETRLMQNNMPPKRTFTAARAATATAAAAAAPMTATVVEQLIEARVHNSGTKTRGSTRTLRECAYKDFLNCQPLTFKGTEGVVVLAQWFERMESVFHISNCAVENQVKFATCTFLGNALTWWNSHMKAVTQDVAYAMDWKTLKKTMTDKYCPRGEIKKLEIELWNLKVKGTDVASYTLRFQELSLMCGRMFHKESEEVEKYIGGFPDMIRGNIMLYQLKTIEKAIEFANDQMDQKVLTITERQYGQKRKLEFNVGNNQGHQQQNKRQNTRRAYTAGPGEKREYTGSLPLCTKCNYHHKGPCAPRCNKCKKGHYKKDCPKLKNGNRGNQRGNGNAPAKVYVVGNAGTNPDSNVVTELGSFDVIISMDWLSKYHALIDCAEKIVRIPWGNETLIIHGYGTHVTTKETEDKSEEKRLEDVPIVQDFPEDLLGLPPTRQVEFQIDLMPGAAPKDGSFRICIDYRELNKLTVKNRYPLPRINDLFDQLQGSSVYSKIDLRLGYHQLRVREQDIPKTAFKTRYGHYEFQVMAFGLTNAPAVFMDLMNRVCKPYLDKFVIVFIDDILIYSKDKKEHEGHLKAILELLKKEELYAKFSKCEF</sequence>
<feature type="domain" description="Integrase catalytic" evidence="14">
    <location>
        <begin position="405"/>
        <end position="568"/>
    </location>
</feature>
<keyword evidence="1" id="KW-0645">Protease</keyword>
<evidence type="ECO:0000256" key="7">
    <source>
        <dbReference type="ARBA" id="ARBA00022918"/>
    </source>
</evidence>
<dbReference type="CDD" id="cd09274">
    <property type="entry name" value="RNase_HI_RT_Ty3"/>
    <property type="match status" value="1"/>
</dbReference>
<organism evidence="15 16">
    <name type="scientific">Tanacetum coccineum</name>
    <dbReference type="NCBI Taxonomy" id="301880"/>
    <lineage>
        <taxon>Eukaryota</taxon>
        <taxon>Viridiplantae</taxon>
        <taxon>Streptophyta</taxon>
        <taxon>Embryophyta</taxon>
        <taxon>Tracheophyta</taxon>
        <taxon>Spermatophyta</taxon>
        <taxon>Magnoliopsida</taxon>
        <taxon>eudicotyledons</taxon>
        <taxon>Gunneridae</taxon>
        <taxon>Pentapetalae</taxon>
        <taxon>asterids</taxon>
        <taxon>campanulids</taxon>
        <taxon>Asterales</taxon>
        <taxon>Asteraceae</taxon>
        <taxon>Asteroideae</taxon>
        <taxon>Anthemideae</taxon>
        <taxon>Anthemidinae</taxon>
        <taxon>Tanacetum</taxon>
    </lineage>
</organism>
<dbReference type="PANTHER" id="PTHR37984:SF5">
    <property type="entry name" value="PROTEIN NYNRIN-LIKE"/>
    <property type="match status" value="1"/>
</dbReference>
<dbReference type="Pfam" id="PF00078">
    <property type="entry name" value="RVT_1"/>
    <property type="match status" value="1"/>
</dbReference>
<dbReference type="CDD" id="cd01647">
    <property type="entry name" value="RT_LTR"/>
    <property type="match status" value="1"/>
</dbReference>
<dbReference type="EMBL" id="BQNB010017016">
    <property type="protein sequence ID" value="GJT58402.1"/>
    <property type="molecule type" value="Genomic_DNA"/>
</dbReference>
<dbReference type="InterPro" id="IPR050951">
    <property type="entry name" value="Retrovirus_Pol_polyprotein"/>
</dbReference>
<dbReference type="Pfam" id="PF24626">
    <property type="entry name" value="SH3_Tf2-1"/>
    <property type="match status" value="1"/>
</dbReference>
<evidence type="ECO:0000256" key="3">
    <source>
        <dbReference type="ARBA" id="ARBA00022750"/>
    </source>
</evidence>
<dbReference type="Gene3D" id="1.10.340.70">
    <property type="match status" value="1"/>
</dbReference>
<keyword evidence="16" id="KW-1185">Reference proteome</keyword>
<dbReference type="InterPro" id="IPR041588">
    <property type="entry name" value="Integrase_H2C2"/>
</dbReference>
<dbReference type="InterPro" id="IPR056924">
    <property type="entry name" value="SH3_Tf2-1"/>
</dbReference>
<evidence type="ECO:0000256" key="4">
    <source>
        <dbReference type="ARBA" id="ARBA00022801"/>
    </source>
</evidence>
<keyword evidence="7 15" id="KW-0695">RNA-directed DNA polymerase</keyword>
<evidence type="ECO:0000256" key="2">
    <source>
        <dbReference type="ARBA" id="ARBA00022723"/>
    </source>
</evidence>
<evidence type="ECO:0000256" key="10">
    <source>
        <dbReference type="ARBA" id="ARBA00023172"/>
    </source>
</evidence>
<evidence type="ECO:0000256" key="12">
    <source>
        <dbReference type="SAM" id="MobiDB-lite"/>
    </source>
</evidence>
<keyword evidence="9" id="KW-0238">DNA-binding</keyword>
<dbReference type="PROSITE" id="PS50878">
    <property type="entry name" value="RT_POL"/>
    <property type="match status" value="1"/>
</dbReference>
<feature type="region of interest" description="Disordered" evidence="12">
    <location>
        <begin position="1096"/>
        <end position="1120"/>
    </location>
</feature>
<dbReference type="Gene3D" id="3.30.70.270">
    <property type="match status" value="2"/>
</dbReference>
<dbReference type="PROSITE" id="PS50994">
    <property type="entry name" value="INTEGRASE"/>
    <property type="match status" value="1"/>
</dbReference>
<feature type="compositionally biased region" description="Low complexity" evidence="12">
    <location>
        <begin position="1096"/>
        <end position="1108"/>
    </location>
</feature>
<keyword evidence="8" id="KW-0239">DNA-directed DNA polymerase</keyword>
<reference evidence="15" key="2">
    <citation type="submission" date="2022-01" db="EMBL/GenBank/DDBJ databases">
        <authorList>
            <person name="Yamashiro T."/>
            <person name="Shiraishi A."/>
            <person name="Satake H."/>
            <person name="Nakayama K."/>
        </authorList>
    </citation>
    <scope>NUCLEOTIDE SEQUENCE</scope>
</reference>
<dbReference type="InterPro" id="IPR000477">
    <property type="entry name" value="RT_dom"/>
</dbReference>
<evidence type="ECO:0000256" key="9">
    <source>
        <dbReference type="ARBA" id="ARBA00023125"/>
    </source>
</evidence>
<keyword evidence="8" id="KW-0808">Transferase</keyword>
<dbReference type="InterPro" id="IPR005162">
    <property type="entry name" value="Retrotrans_gag_dom"/>
</dbReference>
<reference evidence="15" key="1">
    <citation type="journal article" date="2022" name="Int. J. Mol. Sci.">
        <title>Draft Genome of Tanacetum Coccineum: Genomic Comparison of Closely Related Tanacetum-Family Plants.</title>
        <authorList>
            <person name="Yamashiro T."/>
            <person name="Shiraishi A."/>
            <person name="Nakayama K."/>
            <person name="Satake H."/>
        </authorList>
    </citation>
    <scope>NUCLEOTIDE SEQUENCE</scope>
</reference>
<dbReference type="GO" id="GO:0003964">
    <property type="term" value="F:RNA-directed DNA polymerase activity"/>
    <property type="evidence" value="ECO:0007669"/>
    <property type="project" value="UniProtKB-KW"/>
</dbReference>
<keyword evidence="8" id="KW-0548">Nucleotidyltransferase</keyword>
<proteinExistence type="predicted"/>
<dbReference type="SUPFAM" id="SSF56672">
    <property type="entry name" value="DNA/RNA polymerases"/>
    <property type="match status" value="2"/>
</dbReference>
<name>A0ABQ5F750_9ASTR</name>
<evidence type="ECO:0000313" key="15">
    <source>
        <dbReference type="EMBL" id="GJT58402.1"/>
    </source>
</evidence>
<protein>
    <submittedName>
        <fullName evidence="15">Reverse transcriptase domain-containing protein</fullName>
    </submittedName>
</protein>
<evidence type="ECO:0000259" key="14">
    <source>
        <dbReference type="PROSITE" id="PS50994"/>
    </source>
</evidence>
<keyword evidence="6" id="KW-0229">DNA integration</keyword>
<evidence type="ECO:0000256" key="8">
    <source>
        <dbReference type="ARBA" id="ARBA00022932"/>
    </source>
</evidence>
<evidence type="ECO:0000256" key="6">
    <source>
        <dbReference type="ARBA" id="ARBA00022908"/>
    </source>
</evidence>
<dbReference type="Pfam" id="PF17919">
    <property type="entry name" value="RT_RNaseH_2"/>
    <property type="match status" value="1"/>
</dbReference>
<dbReference type="Pfam" id="PF17921">
    <property type="entry name" value="Integrase_H2C2"/>
    <property type="match status" value="1"/>
</dbReference>
<dbReference type="InterPro" id="IPR041577">
    <property type="entry name" value="RT_RNaseH_2"/>
</dbReference>
<gene>
    <name evidence="15" type="ORF">Tco_1001935</name>
</gene>
<keyword evidence="4" id="KW-0378">Hydrolase</keyword>
<dbReference type="InterPro" id="IPR036397">
    <property type="entry name" value="RNaseH_sf"/>
</dbReference>
<keyword evidence="2" id="KW-0479">Metal-binding</keyword>
<dbReference type="InterPro" id="IPR012337">
    <property type="entry name" value="RNaseH-like_sf"/>
</dbReference>